<accession>A0ABW7KKV8</accession>
<evidence type="ECO:0000313" key="3">
    <source>
        <dbReference type="Proteomes" id="UP001609176"/>
    </source>
</evidence>
<dbReference type="PROSITE" id="PS51257">
    <property type="entry name" value="PROKAR_LIPOPROTEIN"/>
    <property type="match status" value="1"/>
</dbReference>
<dbReference type="RefSeq" id="WP_395123971.1">
    <property type="nucleotide sequence ID" value="NZ_JBIMSN010000052.1"/>
</dbReference>
<dbReference type="EMBL" id="JBIMSN010000052">
    <property type="protein sequence ID" value="MFH5229312.1"/>
    <property type="molecule type" value="Genomic_DNA"/>
</dbReference>
<evidence type="ECO:0000313" key="2">
    <source>
        <dbReference type="EMBL" id="MFH5241721.1"/>
    </source>
</evidence>
<sequence>MGRRVDGQWGGKMSMRWVVALGSCALLIAGCTAEEHDSPASRDDLLPSIEDLPTGSEVDVLEGEEQLVLSVALDAINSGESRSDSETYTPTECAEHSRYADEARISLIEDASAVGVVIDRERTYIVLVSETAGDPTRVAEAHTGTCSTYVRQSSSSTHSYEATVRTERMDLPLKVVDEDAAIVSEVTDPVNPNWSNTEVTLGFASVSGYSVLVVAHQGKDSQPEFDDIFTRSIEKVRSKT</sequence>
<comment type="caution">
    <text evidence="2">The sequence shown here is derived from an EMBL/GenBank/DDBJ whole genome shotgun (WGS) entry which is preliminary data.</text>
</comment>
<name>A0ABW7KKV8_9NOCA</name>
<proteinExistence type="predicted"/>
<dbReference type="Proteomes" id="UP001609219">
    <property type="component" value="Unassembled WGS sequence"/>
</dbReference>
<organism evidence="2 3">
    <name type="scientific">Antrihabitans spumae</name>
    <dbReference type="NCBI Taxonomy" id="3373370"/>
    <lineage>
        <taxon>Bacteria</taxon>
        <taxon>Bacillati</taxon>
        <taxon>Actinomycetota</taxon>
        <taxon>Actinomycetes</taxon>
        <taxon>Mycobacteriales</taxon>
        <taxon>Nocardiaceae</taxon>
        <taxon>Antrihabitans</taxon>
    </lineage>
</organism>
<gene>
    <name evidence="2" type="ORF">ACHIPV_07445</name>
    <name evidence="1" type="ORF">ACHIRB_12130</name>
</gene>
<dbReference type="Proteomes" id="UP001609176">
    <property type="component" value="Unassembled WGS sequence"/>
</dbReference>
<protein>
    <submittedName>
        <fullName evidence="2">Uncharacterized protein</fullName>
    </submittedName>
</protein>
<keyword evidence="4" id="KW-1185">Reference proteome</keyword>
<evidence type="ECO:0000313" key="4">
    <source>
        <dbReference type="Proteomes" id="UP001609219"/>
    </source>
</evidence>
<evidence type="ECO:0000313" key="1">
    <source>
        <dbReference type="EMBL" id="MFH5229312.1"/>
    </source>
</evidence>
<reference evidence="3 4" key="1">
    <citation type="submission" date="2024-10" db="EMBL/GenBank/DDBJ databases">
        <authorList>
            <person name="Riesco R."/>
        </authorList>
    </citation>
    <scope>NUCLEOTIDE SEQUENCE [LARGE SCALE GENOMIC DNA]</scope>
    <source>
        <strain evidence="2 3">NCIMB 15448</strain>
        <strain evidence="1 4">NCIMB 15450</strain>
    </source>
</reference>
<dbReference type="EMBL" id="JBIMSP010000008">
    <property type="protein sequence ID" value="MFH5241721.1"/>
    <property type="molecule type" value="Genomic_DNA"/>
</dbReference>